<reference evidence="2" key="1">
    <citation type="journal article" date="2019" name="Int. J. Syst. Evol. Microbiol.">
        <title>The Global Catalogue of Microorganisms (GCM) 10K type strain sequencing project: providing services to taxonomists for standard genome sequencing and annotation.</title>
        <authorList>
            <consortium name="The Broad Institute Genomics Platform"/>
            <consortium name="The Broad Institute Genome Sequencing Center for Infectious Disease"/>
            <person name="Wu L."/>
            <person name="Ma J."/>
        </authorList>
    </citation>
    <scope>NUCLEOTIDE SEQUENCE [LARGE SCALE GENOMIC DNA]</scope>
    <source>
        <strain evidence="2">KCTC 32998</strain>
    </source>
</reference>
<dbReference type="EMBL" id="BMZI01000003">
    <property type="protein sequence ID" value="GHB17909.1"/>
    <property type="molecule type" value="Genomic_DNA"/>
</dbReference>
<name>A0ABQ3DX69_9GAMM</name>
<organism evidence="1 2">
    <name type="scientific">Salinicola rhizosphaerae</name>
    <dbReference type="NCBI Taxonomy" id="1443141"/>
    <lineage>
        <taxon>Bacteria</taxon>
        <taxon>Pseudomonadati</taxon>
        <taxon>Pseudomonadota</taxon>
        <taxon>Gammaproteobacteria</taxon>
        <taxon>Oceanospirillales</taxon>
        <taxon>Halomonadaceae</taxon>
        <taxon>Salinicola</taxon>
    </lineage>
</organism>
<accession>A0ABQ3DX69</accession>
<dbReference type="GO" id="GO:0051213">
    <property type="term" value="F:dioxygenase activity"/>
    <property type="evidence" value="ECO:0007669"/>
    <property type="project" value="UniProtKB-KW"/>
</dbReference>
<keyword evidence="1" id="KW-0223">Dioxygenase</keyword>
<keyword evidence="2" id="KW-1185">Reference proteome</keyword>
<dbReference type="Gene3D" id="2.60.120.10">
    <property type="entry name" value="Jelly Rolls"/>
    <property type="match status" value="1"/>
</dbReference>
<sequence>MSFLHVYHEADGDQPLLSTQDAYRISLEMSAVEVYFDRRPLMSVPLGGDHDQLKVAHRDVIDKIQTLSGRQHAELRGMSPYYPDLELRRELLCTESADEEESWHLLLRGQAIFYLHLESRVYVVGCEQGDLMSIPGGMPHWLDIGPEPDFLMMTLSNAESPSLVSTASDIALRFPRYERLVESDAA</sequence>
<dbReference type="SUPFAM" id="SSF51182">
    <property type="entry name" value="RmlC-like cupins"/>
    <property type="match status" value="1"/>
</dbReference>
<evidence type="ECO:0000313" key="1">
    <source>
        <dbReference type="EMBL" id="GHB17909.1"/>
    </source>
</evidence>
<gene>
    <name evidence="1" type="primary">mtnD</name>
    <name evidence="1" type="ORF">GCM10009038_16120</name>
</gene>
<proteinExistence type="predicted"/>
<dbReference type="InterPro" id="IPR014710">
    <property type="entry name" value="RmlC-like_jellyroll"/>
</dbReference>
<dbReference type="InterPro" id="IPR011051">
    <property type="entry name" value="RmlC_Cupin_sf"/>
</dbReference>
<evidence type="ECO:0000313" key="2">
    <source>
        <dbReference type="Proteomes" id="UP000646745"/>
    </source>
</evidence>
<keyword evidence="1" id="KW-0560">Oxidoreductase</keyword>
<protein>
    <submittedName>
        <fullName evidence="1">Acireductone dioxygenase</fullName>
    </submittedName>
</protein>
<dbReference type="RefSeq" id="WP_189444146.1">
    <property type="nucleotide sequence ID" value="NZ_BMZI01000003.1"/>
</dbReference>
<dbReference type="Proteomes" id="UP000646745">
    <property type="component" value="Unassembled WGS sequence"/>
</dbReference>
<comment type="caution">
    <text evidence="1">The sequence shown here is derived from an EMBL/GenBank/DDBJ whole genome shotgun (WGS) entry which is preliminary data.</text>
</comment>
<dbReference type="InterPro" id="IPR004313">
    <property type="entry name" value="ARD"/>
</dbReference>
<dbReference type="Pfam" id="PF03079">
    <property type="entry name" value="ARD"/>
    <property type="match status" value="1"/>
</dbReference>